<evidence type="ECO:0000256" key="6">
    <source>
        <dbReference type="ARBA" id="ARBA00023136"/>
    </source>
</evidence>
<evidence type="ECO:0000256" key="4">
    <source>
        <dbReference type="ARBA" id="ARBA00022746"/>
    </source>
</evidence>
<comment type="subcellular location">
    <subcellularLocation>
        <location evidence="1">Membrane</location>
        <topology evidence="1">Multi-pass membrane protein</topology>
    </subcellularLocation>
</comment>
<dbReference type="RefSeq" id="WP_250873104.1">
    <property type="nucleotide sequence ID" value="NZ_JALXFV010000003.1"/>
</dbReference>
<dbReference type="AlphaFoldDB" id="A0ABD6AU59"/>
<proteinExistence type="predicted"/>
<evidence type="ECO:0000256" key="5">
    <source>
        <dbReference type="ARBA" id="ARBA00022989"/>
    </source>
</evidence>
<evidence type="ECO:0000256" key="3">
    <source>
        <dbReference type="ARBA" id="ARBA00022692"/>
    </source>
</evidence>
<gene>
    <name evidence="10" type="ORF">ACFSBT_07635</name>
</gene>
<dbReference type="NCBIfam" id="TIGR03462">
    <property type="entry name" value="CarR_dom_SF"/>
    <property type="match status" value="2"/>
</dbReference>
<dbReference type="InterPro" id="IPR017825">
    <property type="entry name" value="Lycopene_cyclase_dom"/>
</dbReference>
<sequence>MALSYLGFHLVFVVPALVFLVVIGPRLTRRRAAGIALLASIAFVYTTPWDNYLIAQGVWSYPPDAVLGRVWQAPYEEYVFFLLQPVLTGLWYHRTVASVDTATAGGWRPRAAGVLFWSALAVAGGALTITDAGYYLGAILVWAAPVLAFQWGFGGHALWASRRPFVLAVAVPTLYLWVADAVAIALGIWVINSEFTTGLAPLGLPVEEATFFLVTNLLVVQGLLLFEWVLAVSAERRPTPAADPTPRPAPRQR</sequence>
<evidence type="ECO:0000256" key="2">
    <source>
        <dbReference type="ARBA" id="ARBA00004829"/>
    </source>
</evidence>
<evidence type="ECO:0000256" key="8">
    <source>
        <dbReference type="SAM" id="Phobius"/>
    </source>
</evidence>
<protein>
    <submittedName>
        <fullName evidence="10">Lycopene cyclase domain-containing protein</fullName>
    </submittedName>
</protein>
<accession>A0ABD6AU59</accession>
<organism evidence="10 11">
    <name type="scientific">Halomarina rubra</name>
    <dbReference type="NCBI Taxonomy" id="2071873"/>
    <lineage>
        <taxon>Archaea</taxon>
        <taxon>Methanobacteriati</taxon>
        <taxon>Methanobacteriota</taxon>
        <taxon>Stenosarchaea group</taxon>
        <taxon>Halobacteria</taxon>
        <taxon>Halobacteriales</taxon>
        <taxon>Natronomonadaceae</taxon>
        <taxon>Halomarina</taxon>
    </lineage>
</organism>
<evidence type="ECO:0000313" key="11">
    <source>
        <dbReference type="Proteomes" id="UP001597187"/>
    </source>
</evidence>
<evidence type="ECO:0000256" key="7">
    <source>
        <dbReference type="ARBA" id="ARBA00023235"/>
    </source>
</evidence>
<keyword evidence="7" id="KW-0413">Isomerase</keyword>
<feature type="transmembrane region" description="Helical" evidence="8">
    <location>
        <begin position="112"/>
        <end position="129"/>
    </location>
</feature>
<keyword evidence="5 8" id="KW-1133">Transmembrane helix</keyword>
<feature type="transmembrane region" description="Helical" evidence="8">
    <location>
        <begin position="6"/>
        <end position="23"/>
    </location>
</feature>
<evidence type="ECO:0000259" key="9">
    <source>
        <dbReference type="Pfam" id="PF18916"/>
    </source>
</evidence>
<feature type="transmembrane region" description="Helical" evidence="8">
    <location>
        <begin position="165"/>
        <end position="191"/>
    </location>
</feature>
<dbReference type="GO" id="GO:0045436">
    <property type="term" value="F:lycopene beta cyclase activity"/>
    <property type="evidence" value="ECO:0007669"/>
    <property type="project" value="UniProtKB-ARBA"/>
</dbReference>
<dbReference type="Proteomes" id="UP001597187">
    <property type="component" value="Unassembled WGS sequence"/>
</dbReference>
<evidence type="ECO:0000313" key="10">
    <source>
        <dbReference type="EMBL" id="MFD1513144.1"/>
    </source>
</evidence>
<comment type="pathway">
    <text evidence="2">Carotenoid biosynthesis.</text>
</comment>
<comment type="caution">
    <text evidence="10">The sequence shown here is derived from an EMBL/GenBank/DDBJ whole genome shotgun (WGS) entry which is preliminary data.</text>
</comment>
<dbReference type="EMBL" id="JBHUDC010000003">
    <property type="protein sequence ID" value="MFD1513144.1"/>
    <property type="molecule type" value="Genomic_DNA"/>
</dbReference>
<dbReference type="Pfam" id="PF18916">
    <property type="entry name" value="Lycopene_cyc"/>
    <property type="match status" value="2"/>
</dbReference>
<dbReference type="GO" id="GO:0016020">
    <property type="term" value="C:membrane"/>
    <property type="evidence" value="ECO:0007669"/>
    <property type="project" value="UniProtKB-SubCell"/>
</dbReference>
<feature type="transmembrane region" description="Helical" evidence="8">
    <location>
        <begin position="211"/>
        <end position="230"/>
    </location>
</feature>
<feature type="transmembrane region" description="Helical" evidence="8">
    <location>
        <begin position="135"/>
        <end position="153"/>
    </location>
</feature>
<feature type="domain" description="Lycopene cyclase" evidence="9">
    <location>
        <begin position="165"/>
        <end position="220"/>
    </location>
</feature>
<feature type="transmembrane region" description="Helical" evidence="8">
    <location>
        <begin position="35"/>
        <end position="55"/>
    </location>
</feature>
<keyword evidence="6 8" id="KW-0472">Membrane</keyword>
<reference evidence="10 11" key="1">
    <citation type="journal article" date="2019" name="Int. J. Syst. Evol. Microbiol.">
        <title>The Global Catalogue of Microorganisms (GCM) 10K type strain sequencing project: providing services to taxonomists for standard genome sequencing and annotation.</title>
        <authorList>
            <consortium name="The Broad Institute Genomics Platform"/>
            <consortium name="The Broad Institute Genome Sequencing Center for Infectious Disease"/>
            <person name="Wu L."/>
            <person name="Ma J."/>
        </authorList>
    </citation>
    <scope>NUCLEOTIDE SEQUENCE [LARGE SCALE GENOMIC DNA]</scope>
    <source>
        <strain evidence="10 11">CGMCC 1.12563</strain>
    </source>
</reference>
<feature type="transmembrane region" description="Helical" evidence="8">
    <location>
        <begin position="75"/>
        <end position="92"/>
    </location>
</feature>
<evidence type="ECO:0000256" key="1">
    <source>
        <dbReference type="ARBA" id="ARBA00004141"/>
    </source>
</evidence>
<keyword evidence="11" id="KW-1185">Reference proteome</keyword>
<keyword evidence="3 8" id="KW-0812">Transmembrane</keyword>
<feature type="domain" description="Lycopene cyclase" evidence="9">
    <location>
        <begin position="11"/>
        <end position="93"/>
    </location>
</feature>
<keyword evidence="4" id="KW-0125">Carotenoid biosynthesis</keyword>
<name>A0ABD6AU59_9EURY</name>
<dbReference type="GO" id="GO:0016117">
    <property type="term" value="P:carotenoid biosynthetic process"/>
    <property type="evidence" value="ECO:0007669"/>
    <property type="project" value="UniProtKB-KW"/>
</dbReference>